<protein>
    <recommendedName>
        <fullName evidence="1">Phosphodiester glycosidase domain-containing protein</fullName>
    </recommendedName>
</protein>
<sequence length="301" mass="33924">MKRRYLESFRDWASTAGMITRRHSSRWSIYGATYLLVGACVLPNPSLAEDIAWLQISDGIRVSVWRAEVQCPVVPRMLVVDLDPERTKFSIHYYAHEGLPEPPKIDEWQKRTGHHVVFNAGLFRENFAYLGLLYKDGRPLGSRRHPSWQGLFVAEPSDSGLRKARVLDLESEVFDEGRPPYREAAQALMLLDRTGKVRVRETGKYAYQTIVAETTAGHILLFKSLGVARLYDIGQCFKDVLPAVRQAMAMDGGSSSEVRILESLWHKDKDTEDRASWKGLFAGGTGSHIPLPTVIGVSPRQ</sequence>
<proteinExistence type="predicted"/>
<dbReference type="InterPro" id="IPR018711">
    <property type="entry name" value="NAGPA"/>
</dbReference>
<dbReference type="AlphaFoldDB" id="A0A7S8FI89"/>
<dbReference type="EMBL" id="CP047423">
    <property type="protein sequence ID" value="QPD06312.1"/>
    <property type="molecule type" value="Genomic_DNA"/>
</dbReference>
<feature type="domain" description="Phosphodiester glycosidase" evidence="1">
    <location>
        <begin position="116"/>
        <end position="264"/>
    </location>
</feature>
<accession>A0A7S8FI89</accession>
<evidence type="ECO:0000313" key="2">
    <source>
        <dbReference type="EMBL" id="QPD06312.1"/>
    </source>
</evidence>
<evidence type="ECO:0000259" key="1">
    <source>
        <dbReference type="Pfam" id="PF09992"/>
    </source>
</evidence>
<name>A0A7S8FI89_9BACT</name>
<dbReference type="Proteomes" id="UP000593737">
    <property type="component" value="Chromosome"/>
</dbReference>
<evidence type="ECO:0000313" key="3">
    <source>
        <dbReference type="Proteomes" id="UP000593737"/>
    </source>
</evidence>
<gene>
    <name evidence="2" type="ORF">Nkreftii_004086</name>
</gene>
<dbReference type="KEGG" id="nkf:Nkreftii_004086"/>
<dbReference type="Pfam" id="PF09992">
    <property type="entry name" value="NAGPA"/>
    <property type="match status" value="1"/>
</dbReference>
<organism evidence="2 3">
    <name type="scientific">Candidatus Nitrospira kreftii</name>
    <dbReference type="NCBI Taxonomy" id="2652173"/>
    <lineage>
        <taxon>Bacteria</taxon>
        <taxon>Pseudomonadati</taxon>
        <taxon>Nitrospirota</taxon>
        <taxon>Nitrospiria</taxon>
        <taxon>Nitrospirales</taxon>
        <taxon>Nitrospiraceae</taxon>
        <taxon>Nitrospira</taxon>
    </lineage>
</organism>
<reference evidence="2 3" key="1">
    <citation type="journal article" date="2020" name="ISME J.">
        <title>Enrichment and physiological characterization of a novel comammox Nitrospira indicates ammonium inhibition of complete nitrification.</title>
        <authorList>
            <person name="Sakoula D."/>
            <person name="Koch H."/>
            <person name="Frank J."/>
            <person name="Jetten M.S.M."/>
            <person name="van Kessel M.A.H.J."/>
            <person name="Lucker S."/>
        </authorList>
    </citation>
    <scope>NUCLEOTIDE SEQUENCE [LARGE SCALE GENOMIC DNA]</scope>
    <source>
        <strain evidence="2">Comreactor17</strain>
    </source>
</reference>